<dbReference type="AlphaFoldDB" id="A0A2T3YXC3"/>
<keyword evidence="3" id="KW-1185">Reference proteome</keyword>
<organism evidence="2 3">
    <name type="scientific">Trichoderma asperellum (strain ATCC 204424 / CBS 433.97 / NBRC 101777)</name>
    <dbReference type="NCBI Taxonomy" id="1042311"/>
    <lineage>
        <taxon>Eukaryota</taxon>
        <taxon>Fungi</taxon>
        <taxon>Dikarya</taxon>
        <taxon>Ascomycota</taxon>
        <taxon>Pezizomycotina</taxon>
        <taxon>Sordariomycetes</taxon>
        <taxon>Hypocreomycetidae</taxon>
        <taxon>Hypocreales</taxon>
        <taxon>Hypocreaceae</taxon>
        <taxon>Trichoderma</taxon>
    </lineage>
</organism>
<accession>A0A2T3YXC3</accession>
<keyword evidence="1" id="KW-0812">Transmembrane</keyword>
<evidence type="ECO:0000313" key="3">
    <source>
        <dbReference type="Proteomes" id="UP000240493"/>
    </source>
</evidence>
<dbReference type="Proteomes" id="UP000240493">
    <property type="component" value="Unassembled WGS sequence"/>
</dbReference>
<gene>
    <name evidence="2" type="ORF">M441DRAFT_263142</name>
</gene>
<name>A0A2T3YXC3_TRIA4</name>
<dbReference type="EMBL" id="KZ679268">
    <property type="protein sequence ID" value="PTB37187.1"/>
    <property type="molecule type" value="Genomic_DNA"/>
</dbReference>
<feature type="transmembrane region" description="Helical" evidence="1">
    <location>
        <begin position="121"/>
        <end position="143"/>
    </location>
</feature>
<proteinExistence type="predicted"/>
<sequence>MLYPLQAYKTWRQKANKQKRYHWIGHLGAQTAIGLDGIRPQEDLCFYLLLTGWKWKPKIEAHTHTKYIRKPSKINNHQKKKKKKAAIIWTQDGMGREWLILSPRCKPGSLAHLFWSFTKQAFSAGICVFTIVFVCFVSAHLHLGRFHRRKVSHFCLTTSCTLRCSALH</sequence>
<reference evidence="2 3" key="1">
    <citation type="submission" date="2016-07" db="EMBL/GenBank/DDBJ databases">
        <title>Multiple horizontal gene transfer events from other fungi enriched the ability of initially mycotrophic Trichoderma (Ascomycota) to feed on dead plant biomass.</title>
        <authorList>
            <consortium name="DOE Joint Genome Institute"/>
            <person name="Aerts A."/>
            <person name="Atanasova L."/>
            <person name="Chenthamara K."/>
            <person name="Zhang J."/>
            <person name="Grujic M."/>
            <person name="Henrissat B."/>
            <person name="Kuo A."/>
            <person name="Salamov A."/>
            <person name="Lipzen A."/>
            <person name="Labutti K."/>
            <person name="Barry K."/>
            <person name="Miao Y."/>
            <person name="Rahimi M.J."/>
            <person name="Shen Q."/>
            <person name="Grigoriev I.V."/>
            <person name="Kubicek C.P."/>
            <person name="Druzhinina I.S."/>
        </authorList>
    </citation>
    <scope>NUCLEOTIDE SEQUENCE [LARGE SCALE GENOMIC DNA]</scope>
    <source>
        <strain evidence="2 3">CBS 433.97</strain>
    </source>
</reference>
<keyword evidence="1" id="KW-0472">Membrane</keyword>
<keyword evidence="1" id="KW-1133">Transmembrane helix</keyword>
<evidence type="ECO:0000313" key="2">
    <source>
        <dbReference type="EMBL" id="PTB37187.1"/>
    </source>
</evidence>
<protein>
    <submittedName>
        <fullName evidence="2">Uncharacterized protein</fullName>
    </submittedName>
</protein>
<evidence type="ECO:0000256" key="1">
    <source>
        <dbReference type="SAM" id="Phobius"/>
    </source>
</evidence>